<keyword evidence="3" id="KW-1185">Reference proteome</keyword>
<dbReference type="AlphaFoldDB" id="A0A1I4S3Q6"/>
<dbReference type="OrthoDB" id="110640at2"/>
<dbReference type="EMBL" id="FOUB01000037">
    <property type="protein sequence ID" value="SFM59146.1"/>
    <property type="molecule type" value="Genomic_DNA"/>
</dbReference>
<feature type="region of interest" description="Disordered" evidence="1">
    <location>
        <begin position="210"/>
        <end position="230"/>
    </location>
</feature>
<organism evidence="2 3">
    <name type="scientific">Nitrosomonas communis</name>
    <dbReference type="NCBI Taxonomy" id="44574"/>
    <lineage>
        <taxon>Bacteria</taxon>
        <taxon>Pseudomonadati</taxon>
        <taxon>Pseudomonadota</taxon>
        <taxon>Betaproteobacteria</taxon>
        <taxon>Nitrosomonadales</taxon>
        <taxon>Nitrosomonadaceae</taxon>
        <taxon>Nitrosomonas</taxon>
    </lineage>
</organism>
<evidence type="ECO:0000256" key="1">
    <source>
        <dbReference type="SAM" id="MobiDB-lite"/>
    </source>
</evidence>
<sequence>MNAPMTKAEVIATGNVVALTSLLRVEFEMNKSSIPVSLKNCKGWLAWRITEINPATGKFSKIPFYPRSRQKRHGQQGSPTDMANLGTWDDAWMAFKTDKSIAGVGFALLPLFDIVALDVDGCIENGELRSDVKDLTAGTYCEISPSGKGIRAFWQGTANDGKNHEKKFELFHSIGFVTVTGNQVENFYSQCSMEDIQLLDSKLKAELEHFSRSSSKRGKPSKPELLKKAAENDPRLQAIIDAGLYERDMGGGKHSICCPFEHLHSDFGRNEGDGDTVYFQPHTNGYAEGSIYCLHTHGNDQSKYWAQIGYDINAEGFECLSSEEWPLLQPLPENLPPVPKFDLSLLPVSLRPYVEDIAERMQISADIPAIGLITALSAVIGRRVQIKPKAYDDWTVVPNLWGVVVAPPGYMKSPALSEVMRPLHRLESEAYKDYELKHAAWVVEKQSIEIKNNAIKYRLKKDPNADIEPYLLIPDEPIPTRYCVNNFSHEALGEILIGNPNGVLAYSDELYGLLKMSEKPGNEGLHDFLLSAWNGDGPFTFDRIGRGLNRRIEHVCVSILGGIQPGRLMEYITAANRGSRGDSGLIQRFQLLVWPDPSEEWRLVDRKPNDEAYEKVGRIFERLVGRELLDDLSYNYKICRIPDVRRFGPEAQDAFYAWLEQLERLLRGNNLPPVMASHLSKYRSLVPSLALIFALADDVRGAIPVCYVEQAIRWVAYLRAHAERAFSTGTHSDTPHAHALLAKIKDGAVIDGFKPADVYLKGWSLLNSEGVTKAVDLLCELGYLLRVEKRHKECGRPSITYRINPRVKN</sequence>
<reference evidence="3" key="1">
    <citation type="submission" date="2016-10" db="EMBL/GenBank/DDBJ databases">
        <authorList>
            <person name="Varghese N."/>
            <person name="Submissions S."/>
        </authorList>
    </citation>
    <scope>NUCLEOTIDE SEQUENCE [LARGE SCALE GENOMIC DNA]</scope>
    <source>
        <strain evidence="3">Nm44</strain>
    </source>
</reference>
<feature type="compositionally biased region" description="Basic and acidic residues" evidence="1">
    <location>
        <begin position="221"/>
        <end position="230"/>
    </location>
</feature>
<dbReference type="Pfam" id="PF13148">
    <property type="entry name" value="DUF3987"/>
    <property type="match status" value="1"/>
</dbReference>
<name>A0A1I4S3Q6_9PROT</name>
<dbReference type="RefSeq" id="WP_083398495.1">
    <property type="nucleotide sequence ID" value="NZ_FOUB01000037.1"/>
</dbReference>
<protein>
    <recommendedName>
        <fullName evidence="4">DUF3987 domain-containing protein</fullName>
    </recommendedName>
</protein>
<evidence type="ECO:0000313" key="3">
    <source>
        <dbReference type="Proteomes" id="UP000183287"/>
    </source>
</evidence>
<evidence type="ECO:0000313" key="2">
    <source>
        <dbReference type="EMBL" id="SFM59146.1"/>
    </source>
</evidence>
<accession>A0A1I4S3Q6</accession>
<gene>
    <name evidence="2" type="ORF">SAMN05421863_103728</name>
</gene>
<proteinExistence type="predicted"/>
<dbReference type="InterPro" id="IPR025048">
    <property type="entry name" value="DUF3987"/>
</dbReference>
<evidence type="ECO:0008006" key="4">
    <source>
        <dbReference type="Google" id="ProtNLM"/>
    </source>
</evidence>
<dbReference type="Proteomes" id="UP000183287">
    <property type="component" value="Unassembled WGS sequence"/>
</dbReference>